<gene>
    <name evidence="1" type="ORF">S01H1_86137</name>
</gene>
<comment type="caution">
    <text evidence="1">The sequence shown here is derived from an EMBL/GenBank/DDBJ whole genome shotgun (WGS) entry which is preliminary data.</text>
</comment>
<dbReference type="AlphaFoldDB" id="X0ZBE4"/>
<organism evidence="1">
    <name type="scientific">marine sediment metagenome</name>
    <dbReference type="NCBI Taxonomy" id="412755"/>
    <lineage>
        <taxon>unclassified sequences</taxon>
        <taxon>metagenomes</taxon>
        <taxon>ecological metagenomes</taxon>
    </lineage>
</organism>
<accession>X0ZBE4</accession>
<feature type="non-terminal residue" evidence="1">
    <location>
        <position position="1"/>
    </location>
</feature>
<sequence length="43" mass="4724">SSAEAYSKFANAITAKEPIEEKWLIGKNDDLENLRSSLGKLVS</sequence>
<dbReference type="EMBL" id="BARS01059500">
    <property type="protein sequence ID" value="GAG45751.1"/>
    <property type="molecule type" value="Genomic_DNA"/>
</dbReference>
<proteinExistence type="predicted"/>
<evidence type="ECO:0000313" key="1">
    <source>
        <dbReference type="EMBL" id="GAG45751.1"/>
    </source>
</evidence>
<feature type="non-terminal residue" evidence="1">
    <location>
        <position position="43"/>
    </location>
</feature>
<reference evidence="1" key="1">
    <citation type="journal article" date="2014" name="Front. Microbiol.">
        <title>High frequency of phylogenetically diverse reductive dehalogenase-homologous genes in deep subseafloor sedimentary metagenomes.</title>
        <authorList>
            <person name="Kawai M."/>
            <person name="Futagami T."/>
            <person name="Toyoda A."/>
            <person name="Takaki Y."/>
            <person name="Nishi S."/>
            <person name="Hori S."/>
            <person name="Arai W."/>
            <person name="Tsubouchi T."/>
            <person name="Morono Y."/>
            <person name="Uchiyama I."/>
            <person name="Ito T."/>
            <person name="Fujiyama A."/>
            <person name="Inagaki F."/>
            <person name="Takami H."/>
        </authorList>
    </citation>
    <scope>NUCLEOTIDE SEQUENCE</scope>
    <source>
        <strain evidence="1">Expedition CK06-06</strain>
    </source>
</reference>
<name>X0ZBE4_9ZZZZ</name>
<protein>
    <submittedName>
        <fullName evidence="1">Uncharacterized protein</fullName>
    </submittedName>
</protein>